<proteinExistence type="predicted"/>
<reference evidence="2" key="1">
    <citation type="journal article" date="2008" name="Nat. Genet.">
        <title>The Pristionchus pacificus genome provides a unique perspective on nematode lifestyle and parasitism.</title>
        <authorList>
            <person name="Dieterich C."/>
            <person name="Clifton S.W."/>
            <person name="Schuster L.N."/>
            <person name="Chinwalla A."/>
            <person name="Delehaunty K."/>
            <person name="Dinkelacker I."/>
            <person name="Fulton L."/>
            <person name="Fulton R."/>
            <person name="Godfrey J."/>
            <person name="Minx P."/>
            <person name="Mitreva M."/>
            <person name="Roeseler W."/>
            <person name="Tian H."/>
            <person name="Witte H."/>
            <person name="Yang S.P."/>
            <person name="Wilson R.K."/>
            <person name="Sommer R.J."/>
        </authorList>
    </citation>
    <scope>NUCLEOTIDE SEQUENCE [LARGE SCALE GENOMIC DNA]</scope>
    <source>
        <strain evidence="2">PS312</strain>
    </source>
</reference>
<reference evidence="1" key="2">
    <citation type="submission" date="2022-06" db="UniProtKB">
        <authorList>
            <consortium name="EnsemblMetazoa"/>
        </authorList>
    </citation>
    <scope>IDENTIFICATION</scope>
    <source>
        <strain evidence="1">PS312</strain>
    </source>
</reference>
<gene>
    <name evidence="1" type="primary">WBGene00284415</name>
</gene>
<accession>A0A2A6D1P0</accession>
<dbReference type="Proteomes" id="UP000005239">
    <property type="component" value="Unassembled WGS sequence"/>
</dbReference>
<keyword evidence="2" id="KW-1185">Reference proteome</keyword>
<dbReference type="EnsemblMetazoa" id="PPA46046.1">
    <property type="protein sequence ID" value="PPA46046.1"/>
    <property type="gene ID" value="WBGene00284415"/>
</dbReference>
<protein>
    <submittedName>
        <fullName evidence="1">Uncharacterized protein</fullName>
    </submittedName>
</protein>
<sequence>MDASFSTPSCLDHTGQDCISSYHADSLKLALVHTTSSMQGLAAAPDITIMAPAARKTGKLPLDEVIHLMIDYLNTCIRKAKRSLRQRGISVSTIDSNGLPAFVAHIMLTIALLKSSNCARATVHLSISPVVRLI</sequence>
<name>A0A2A6D1P0_PRIPA</name>
<organism evidence="1 2">
    <name type="scientific">Pristionchus pacificus</name>
    <name type="common">Parasitic nematode worm</name>
    <dbReference type="NCBI Taxonomy" id="54126"/>
    <lineage>
        <taxon>Eukaryota</taxon>
        <taxon>Metazoa</taxon>
        <taxon>Ecdysozoa</taxon>
        <taxon>Nematoda</taxon>
        <taxon>Chromadorea</taxon>
        <taxon>Rhabditida</taxon>
        <taxon>Rhabditina</taxon>
        <taxon>Diplogasteromorpha</taxon>
        <taxon>Diplogasteroidea</taxon>
        <taxon>Neodiplogasteridae</taxon>
        <taxon>Pristionchus</taxon>
    </lineage>
</organism>
<dbReference type="AlphaFoldDB" id="A0A2A6D1P0"/>
<evidence type="ECO:0000313" key="2">
    <source>
        <dbReference type="Proteomes" id="UP000005239"/>
    </source>
</evidence>
<evidence type="ECO:0000313" key="1">
    <source>
        <dbReference type="EnsemblMetazoa" id="PPA46046.1"/>
    </source>
</evidence>
<accession>A0A8R1Z834</accession>